<feature type="region of interest" description="Disordered" evidence="1">
    <location>
        <begin position="200"/>
        <end position="222"/>
    </location>
</feature>
<name>A0ABX2CJG5_9BRAD</name>
<feature type="chain" id="PRO_5045775459" evidence="2">
    <location>
        <begin position="24"/>
        <end position="222"/>
    </location>
</feature>
<organism evidence="3 4">
    <name type="scientific">Bradyrhizobium aeschynomenes</name>
    <dbReference type="NCBI Taxonomy" id="2734909"/>
    <lineage>
        <taxon>Bacteria</taxon>
        <taxon>Pseudomonadati</taxon>
        <taxon>Pseudomonadota</taxon>
        <taxon>Alphaproteobacteria</taxon>
        <taxon>Hyphomicrobiales</taxon>
        <taxon>Nitrobacteraceae</taxon>
        <taxon>Bradyrhizobium</taxon>
    </lineage>
</organism>
<dbReference type="EMBL" id="JABFDN010000006">
    <property type="protein sequence ID" value="NPU67407.1"/>
    <property type="molecule type" value="Genomic_DNA"/>
</dbReference>
<sequence length="222" mass="22404">MVRHPLVPFVAAAVLLSAGTALAQSSFPAPLPGQSPAQSSASPFPPINGNAAAPAAAPAGAFPSAGPAAFGGGGGGFAPPQQQAGPSDSCMKDFAPLREEAERRGKLIQEASKRKATPVEACKLFRSFSQAEVKMIKYVEANSARCGIPGQIADQLKTNHKGTEGIQQKVCTVAEQMQKGGGPAPAPGLSDVLGSSAALPEANTSKKGGSAFDTLTGNVLTR</sequence>
<evidence type="ECO:0000313" key="3">
    <source>
        <dbReference type="EMBL" id="NPU67407.1"/>
    </source>
</evidence>
<proteinExistence type="predicted"/>
<keyword evidence="4" id="KW-1185">Reference proteome</keyword>
<comment type="caution">
    <text evidence="3">The sequence shown here is derived from an EMBL/GenBank/DDBJ whole genome shotgun (WGS) entry which is preliminary data.</text>
</comment>
<gene>
    <name evidence="3" type="ORF">HL667_20560</name>
</gene>
<keyword evidence="2" id="KW-0732">Signal</keyword>
<evidence type="ECO:0000313" key="4">
    <source>
        <dbReference type="Proteomes" id="UP000886476"/>
    </source>
</evidence>
<reference evidence="3" key="1">
    <citation type="submission" date="2020-05" db="EMBL/GenBank/DDBJ databases">
        <title>Nod-independent and nitrogen-fixing Bradyrhizobium aeschynomene sp. nov. isolated from nodules of Aeschynomene indica.</title>
        <authorList>
            <person name="Zhang Z."/>
        </authorList>
    </citation>
    <scope>NUCLEOTIDE SEQUENCE</scope>
    <source>
        <strain evidence="3">83012</strain>
    </source>
</reference>
<evidence type="ECO:0000256" key="1">
    <source>
        <dbReference type="SAM" id="MobiDB-lite"/>
    </source>
</evidence>
<evidence type="ECO:0000256" key="2">
    <source>
        <dbReference type="SAM" id="SignalP"/>
    </source>
</evidence>
<feature type="compositionally biased region" description="Polar residues" evidence="1">
    <location>
        <begin position="202"/>
        <end position="222"/>
    </location>
</feature>
<accession>A0ABX2CJG5</accession>
<feature type="signal peptide" evidence="2">
    <location>
        <begin position="1"/>
        <end position="23"/>
    </location>
</feature>
<dbReference type="Proteomes" id="UP000886476">
    <property type="component" value="Unassembled WGS sequence"/>
</dbReference>
<protein>
    <submittedName>
        <fullName evidence="3">Uncharacterized protein</fullName>
    </submittedName>
</protein>